<sequence length="129" mass="14391">MEFVKLKRGLSRIWAHLYRVKLVRPHMPFWRVVVEARLDRRAKNWPKRFDTAVAAVYVWARTIEEAEGLAALAVEGEGLEALTCDAKKCAPAAAPRREPAAVARGELGFLPRLDGETGAEGPSRRDARA</sequence>
<accession>A0A1B1ALK4</accession>
<reference evidence="2 3" key="1">
    <citation type="submission" date="2015-11" db="EMBL/GenBank/DDBJ databases">
        <title>Whole-Genome Sequence of Candidatus Oderbacter manganicum from the National Park Lower Oder Valley, Germany.</title>
        <authorList>
            <person name="Braun B."/>
            <person name="Liere K."/>
            <person name="Szewzyk U."/>
        </authorList>
    </citation>
    <scope>NUCLEOTIDE SEQUENCE [LARGE SCALE GENOMIC DNA]</scope>
    <source>
        <strain evidence="2 3">OTSz_A_272</strain>
    </source>
</reference>
<evidence type="ECO:0000313" key="2">
    <source>
        <dbReference type="EMBL" id="ANP47456.1"/>
    </source>
</evidence>
<organism evidence="2 3">
    <name type="scientific">Candidatus Viadribacter manganicus</name>
    <dbReference type="NCBI Taxonomy" id="1759059"/>
    <lineage>
        <taxon>Bacteria</taxon>
        <taxon>Pseudomonadati</taxon>
        <taxon>Pseudomonadota</taxon>
        <taxon>Alphaproteobacteria</taxon>
        <taxon>Hyphomonadales</taxon>
        <taxon>Hyphomonadaceae</taxon>
        <taxon>Candidatus Viadribacter</taxon>
    </lineage>
</organism>
<keyword evidence="3" id="KW-1185">Reference proteome</keyword>
<evidence type="ECO:0000313" key="3">
    <source>
        <dbReference type="Proteomes" id="UP000092498"/>
    </source>
</evidence>
<dbReference type="EMBL" id="CP013244">
    <property type="protein sequence ID" value="ANP47456.1"/>
    <property type="molecule type" value="Genomic_DNA"/>
</dbReference>
<dbReference type="Proteomes" id="UP000092498">
    <property type="component" value="Chromosome"/>
</dbReference>
<dbReference type="InParanoid" id="A0A1B1ALK4"/>
<dbReference type="STRING" id="1759059.ATE48_16845"/>
<dbReference type="AlphaFoldDB" id="A0A1B1ALK4"/>
<name>A0A1B1ALK4_9PROT</name>
<feature type="region of interest" description="Disordered" evidence="1">
    <location>
        <begin position="105"/>
        <end position="129"/>
    </location>
</feature>
<evidence type="ECO:0000256" key="1">
    <source>
        <dbReference type="SAM" id="MobiDB-lite"/>
    </source>
</evidence>
<dbReference type="KEGG" id="cbot:ATE48_16845"/>
<proteinExistence type="predicted"/>
<gene>
    <name evidence="2" type="ORF">ATE48_16845</name>
</gene>
<protein>
    <submittedName>
        <fullName evidence="2">Uncharacterized protein</fullName>
    </submittedName>
</protein>